<feature type="region of interest" description="Disordered" evidence="6">
    <location>
        <begin position="181"/>
        <end position="212"/>
    </location>
</feature>
<feature type="compositionally biased region" description="Low complexity" evidence="6">
    <location>
        <begin position="294"/>
        <end position="310"/>
    </location>
</feature>
<feature type="compositionally biased region" description="Basic and acidic residues" evidence="6">
    <location>
        <begin position="1278"/>
        <end position="1296"/>
    </location>
</feature>
<feature type="compositionally biased region" description="Basic and acidic residues" evidence="6">
    <location>
        <begin position="975"/>
        <end position="996"/>
    </location>
</feature>
<reference evidence="8" key="2">
    <citation type="journal article" date="2023" name="Commun. Biol.">
        <title>Intrasexual cuticular hydrocarbon dimorphism in a wasp sheds light on hydrocarbon biosynthesis genes in Hymenoptera.</title>
        <authorList>
            <person name="Moris V.C."/>
            <person name="Podsiadlowski L."/>
            <person name="Martin S."/>
            <person name="Oeyen J.P."/>
            <person name="Donath A."/>
            <person name="Petersen M."/>
            <person name="Wilbrandt J."/>
            <person name="Misof B."/>
            <person name="Liedtke D."/>
            <person name="Thamm M."/>
            <person name="Scheiner R."/>
            <person name="Schmitt T."/>
            <person name="Niehuis O."/>
        </authorList>
    </citation>
    <scope>NUCLEOTIDE SEQUENCE</scope>
    <source>
        <strain evidence="8">GBR_01_08_01A</strain>
    </source>
</reference>
<feature type="region of interest" description="Disordered" evidence="6">
    <location>
        <begin position="1423"/>
        <end position="1677"/>
    </location>
</feature>
<feature type="region of interest" description="Disordered" evidence="6">
    <location>
        <begin position="1239"/>
        <end position="1296"/>
    </location>
</feature>
<feature type="compositionally biased region" description="Basic and acidic residues" evidence="6">
    <location>
        <begin position="1138"/>
        <end position="1151"/>
    </location>
</feature>
<gene>
    <name evidence="8" type="ORF">KPH14_009243</name>
</gene>
<dbReference type="InterPro" id="IPR011993">
    <property type="entry name" value="PH-like_dom_sf"/>
</dbReference>
<feature type="compositionally biased region" description="Basic and acidic residues" evidence="6">
    <location>
        <begin position="1003"/>
        <end position="1015"/>
    </location>
</feature>
<dbReference type="Pfam" id="PF00640">
    <property type="entry name" value="PID"/>
    <property type="match status" value="1"/>
</dbReference>
<evidence type="ECO:0000259" key="7">
    <source>
        <dbReference type="PROSITE" id="PS01179"/>
    </source>
</evidence>
<evidence type="ECO:0000256" key="1">
    <source>
        <dbReference type="ARBA" id="ARBA00004496"/>
    </source>
</evidence>
<organism evidence="8 9">
    <name type="scientific">Odynerus spinipes</name>
    <dbReference type="NCBI Taxonomy" id="1348599"/>
    <lineage>
        <taxon>Eukaryota</taxon>
        <taxon>Metazoa</taxon>
        <taxon>Ecdysozoa</taxon>
        <taxon>Arthropoda</taxon>
        <taxon>Hexapoda</taxon>
        <taxon>Insecta</taxon>
        <taxon>Pterygota</taxon>
        <taxon>Neoptera</taxon>
        <taxon>Endopterygota</taxon>
        <taxon>Hymenoptera</taxon>
        <taxon>Apocrita</taxon>
        <taxon>Aculeata</taxon>
        <taxon>Vespoidea</taxon>
        <taxon>Vespidae</taxon>
        <taxon>Eumeninae</taxon>
        <taxon>Odynerus</taxon>
    </lineage>
</organism>
<dbReference type="Gene3D" id="2.30.29.30">
    <property type="entry name" value="Pleckstrin-homology domain (PH domain)/Phosphotyrosine-binding domain (PTB)"/>
    <property type="match status" value="1"/>
</dbReference>
<comment type="subcellular location">
    <subcellularLocation>
        <location evidence="1">Cytoplasm</location>
    </subcellularLocation>
</comment>
<evidence type="ECO:0000256" key="5">
    <source>
        <dbReference type="ARBA" id="ARBA00022782"/>
    </source>
</evidence>
<feature type="compositionally biased region" description="Basic residues" evidence="6">
    <location>
        <begin position="1536"/>
        <end position="1545"/>
    </location>
</feature>
<feature type="compositionally biased region" description="Basic and acidic residues" evidence="6">
    <location>
        <begin position="1435"/>
        <end position="1444"/>
    </location>
</feature>
<sequence>MQTLRKKNSPCKFKNEPTRFLGEGVSFKAKLIGILEVSEARGDRMCQAALADLKMAIRAAGEHKQRIAVQVSIDGLRLRDEKTSECLYHHPVHKISFIAQDMSDSRAFGYIFGSPDSGHRFFGIKTDKSASQVVVAMRDLFQVVFELKKKEIELAKQHIEQNAINAIKFQTGGMFVEPAPDTKGAAGTESSLHRARLTNSETDKSNERKNENQSGVIADLLDLQFELNSLQQGIHQMDKITPEQPGPTTDDLFESDPFGDSFANMKLRETMRPILPPPPSSSKRGHLERQQTVPAPTSASSSPATTLASKTPPPQGTVHWFDKETENLFNDGELTSLTKTTTAKKDQEEASLNTTPRSTQAKSPQIDVFTELDPLGTGLIKPYVDKKDFFQHLKNPPKKVLKDLVSTNSTDTFPTNFNITSDPPDSIKLQNDLPLKESDRHEEGNFANFDQFDENEAMQSILPKSESPQKKDIVSRPTHHQQPLSVSLPPEETPTKSTFATASVVNTSGGTVAIASRVDKDSTESIQALVKLPSPKKYLQSVRKREFDIDLPGSKGQSIDKPFPVDFSATSDSPASPLRSCSSDANSRLSSSSAELDLIPEPPPRGAGSILINPPPLPPKKQSVRGGIKPPPRPPYTEGHFHYDFLEREEASPSPTRTRERNKSPLKETKSQFDDNFSPPSQISSKADLISTMTTSAFEDSFSSMIPTTNLSTFFTSTSTPATTKKPKPSLDITLSQLTSSNLDELANSLGMTVQELTSLTLQQLTECLANLSTKEIKEEVKEETMVQPKVEKLVTKQSTTCKITETSFVSSEPLFKTNFDQEPMKKQEPAYDKYAVFRELLEMEQNKEEEFKIEENEEEVLNSEEIKESEETKDKEDEIQNEITAEVIVAMAHLTVKLPPTTDELTSEEPKEEIEETSVIENEKSIDMMEEIGELNKDTELSENESVNRQMETEVEVEPDEELAEETSIATVQNEEKAEISDKGSDGNDTSEKTILENNVEDTNRSSITEKSDVKSSTSTSSDRYAALREIIGEPEQLSKKNEEESSSKRESPVIQPPVTQPSVAQSLAEVELLSLFSDAIPAPSSPKKSVKKDDDLKAVAMDIFEEIKMLNTGTLRTKEPKANVAGFEDVFCPFTESKETREDGKEDGNWAKFETSMLGSDRSSCEGPRSVGGTSPWSPDGKDFQRDASFKAAAHRHSGDSDNEWKDEEESEESNGRGRGDGRFWCGRHPRFEPTEFEERSFYDDASGTPDKRDRSFRDRMGRKTRGPWSKSAGHRPRDPTPWHEENQWEEEPRRYPHRKMPYKEDDDHYEVHDHSRFWKCRPKTQRWNWGHDESSFYDEERRRKMMKERKMTMLWNEEDRFGSQESMGYEEDDRYSRRKYERRRWDDEAARFWGRRPAPPDGEYPMRESYYYYRESRERPHDYPAGWDEEYGPERPGDETARYNTTGRKRHWPKRPNSANEGRNSEIVYADSRNKFGTSRSECSDNDSDPYLRPSQRSRSRESYCGSDQEYGSWAERPYWSEGPDVKSESLNRKRVARHKGGRQPQPKTQSPFEDDFAQSMEQVESPAGEALTPAEPRVRSEIGDQKREITERAPPSPSSISRIPKEHPRREIQRDYSKRSSFFEDDLTPTASASSDASDRQRLPSDLKATPEELPCDVKDPHQSIDGFVSEDSGRDSFFNGDLRFDDDAFVFKTELEDTVPEHCTTTLPLKNTRQNKYTGPGNNSKGRGGDQYIRKSESVNIFIREEDPFDDDDFFN</sequence>
<dbReference type="InterPro" id="IPR006020">
    <property type="entry name" value="PTB/PI_dom"/>
</dbReference>
<feature type="compositionally biased region" description="Acidic residues" evidence="6">
    <location>
        <begin position="906"/>
        <end position="919"/>
    </location>
</feature>
<feature type="region of interest" description="Disordered" evidence="6">
    <location>
        <begin position="463"/>
        <end position="496"/>
    </location>
</feature>
<dbReference type="PANTHER" id="PTHR47695:SF3">
    <property type="entry name" value="PID DOMAIN-CONTAINING PROTEIN"/>
    <property type="match status" value="1"/>
</dbReference>
<feature type="region of interest" description="Disordered" evidence="6">
    <location>
        <begin position="1137"/>
        <end position="1227"/>
    </location>
</feature>
<name>A0AAD9RPF5_9HYME</name>
<evidence type="ECO:0000256" key="3">
    <source>
        <dbReference type="ARBA" id="ARBA00022490"/>
    </source>
</evidence>
<dbReference type="FunFam" id="2.30.29.30:FF:000262">
    <property type="entry name" value="Disabled, isoform F"/>
    <property type="match status" value="1"/>
</dbReference>
<accession>A0AAD9RPF5</accession>
<feature type="region of interest" description="Disordered" evidence="6">
    <location>
        <begin position="900"/>
        <end position="1064"/>
    </location>
</feature>
<dbReference type="GO" id="GO:0005737">
    <property type="term" value="C:cytoplasm"/>
    <property type="evidence" value="ECO:0007669"/>
    <property type="project" value="UniProtKB-SubCell"/>
</dbReference>
<dbReference type="SMART" id="SM00462">
    <property type="entry name" value="PTB"/>
    <property type="match status" value="1"/>
</dbReference>
<feature type="compositionally biased region" description="Basic and acidic residues" evidence="6">
    <location>
        <begin position="639"/>
        <end position="673"/>
    </location>
</feature>
<keyword evidence="5" id="KW-0221">Differentiation</keyword>
<dbReference type="GO" id="GO:0030154">
    <property type="term" value="P:cell differentiation"/>
    <property type="evidence" value="ECO:0007669"/>
    <property type="project" value="UniProtKB-KW"/>
</dbReference>
<dbReference type="PANTHER" id="PTHR47695">
    <property type="entry name" value="PID DOMAIN-CONTAINING PROTEIN"/>
    <property type="match status" value="1"/>
</dbReference>
<evidence type="ECO:0000256" key="6">
    <source>
        <dbReference type="SAM" id="MobiDB-lite"/>
    </source>
</evidence>
<feature type="compositionally biased region" description="Low complexity" evidence="6">
    <location>
        <begin position="580"/>
        <end position="593"/>
    </location>
</feature>
<feature type="compositionally biased region" description="Basic and acidic residues" evidence="6">
    <location>
        <begin position="1182"/>
        <end position="1191"/>
    </location>
</feature>
<feature type="region of interest" description="Disordered" evidence="6">
    <location>
        <begin position="1716"/>
        <end position="1738"/>
    </location>
</feature>
<dbReference type="EMBL" id="JAIFRP010000030">
    <property type="protein sequence ID" value="KAK2583225.1"/>
    <property type="molecule type" value="Genomic_DNA"/>
</dbReference>
<reference evidence="8" key="1">
    <citation type="submission" date="2021-08" db="EMBL/GenBank/DDBJ databases">
        <authorList>
            <person name="Misof B."/>
            <person name="Oliver O."/>
            <person name="Podsiadlowski L."/>
            <person name="Donath A."/>
            <person name="Peters R."/>
            <person name="Mayer C."/>
            <person name="Rust J."/>
            <person name="Gunkel S."/>
            <person name="Lesny P."/>
            <person name="Martin S."/>
            <person name="Oeyen J.P."/>
            <person name="Petersen M."/>
            <person name="Panagiotis P."/>
            <person name="Wilbrandt J."/>
            <person name="Tanja T."/>
        </authorList>
    </citation>
    <scope>NUCLEOTIDE SEQUENCE</scope>
    <source>
        <strain evidence="8">GBR_01_08_01A</strain>
        <tissue evidence="8">Thorax + abdomen</tissue>
    </source>
</reference>
<dbReference type="SUPFAM" id="SSF50729">
    <property type="entry name" value="PH domain-like"/>
    <property type="match status" value="1"/>
</dbReference>
<keyword evidence="3" id="KW-0963">Cytoplasm</keyword>
<dbReference type="PROSITE" id="PS01179">
    <property type="entry name" value="PID"/>
    <property type="match status" value="1"/>
</dbReference>
<dbReference type="Proteomes" id="UP001258017">
    <property type="component" value="Unassembled WGS sequence"/>
</dbReference>
<feature type="region of interest" description="Disordered" evidence="6">
    <location>
        <begin position="550"/>
        <end position="685"/>
    </location>
</feature>
<feature type="compositionally biased region" description="Acidic residues" evidence="6">
    <location>
        <begin position="954"/>
        <end position="966"/>
    </location>
</feature>
<evidence type="ECO:0000313" key="8">
    <source>
        <dbReference type="EMBL" id="KAK2583225.1"/>
    </source>
</evidence>
<feature type="compositionally biased region" description="Basic and acidic residues" evidence="6">
    <location>
        <begin position="1607"/>
        <end position="1626"/>
    </location>
</feature>
<feature type="compositionally biased region" description="Basic and acidic residues" evidence="6">
    <location>
        <begin position="1252"/>
        <end position="1264"/>
    </location>
</feature>
<feature type="compositionally biased region" description="Polar residues" evidence="6">
    <location>
        <begin position="350"/>
        <end position="363"/>
    </location>
</feature>
<feature type="region of interest" description="Disordered" evidence="6">
    <location>
        <begin position="239"/>
        <end position="363"/>
    </location>
</feature>
<feature type="compositionally biased region" description="Basic and acidic residues" evidence="6">
    <location>
        <begin position="1641"/>
        <end position="1667"/>
    </location>
</feature>
<feature type="compositionally biased region" description="Basic and acidic residues" evidence="6">
    <location>
        <begin position="1038"/>
        <end position="1053"/>
    </location>
</feature>
<dbReference type="InterPro" id="IPR048561">
    <property type="entry name" value="Dab_PTB"/>
</dbReference>
<feature type="region of interest" description="Disordered" evidence="6">
    <location>
        <begin position="851"/>
        <end position="878"/>
    </location>
</feature>
<comment type="caution">
    <text evidence="8">The sequence shown here is derived from an EMBL/GenBank/DDBJ whole genome shotgun (WGS) entry which is preliminary data.</text>
</comment>
<feature type="compositionally biased region" description="Polar residues" evidence="6">
    <location>
        <begin position="674"/>
        <end position="685"/>
    </location>
</feature>
<evidence type="ECO:0000313" key="9">
    <source>
        <dbReference type="Proteomes" id="UP001258017"/>
    </source>
</evidence>
<proteinExistence type="predicted"/>
<dbReference type="CDD" id="cd01215">
    <property type="entry name" value="PTB_Dab"/>
    <property type="match status" value="1"/>
</dbReference>
<feature type="compositionally biased region" description="Basic and acidic residues" evidence="6">
    <location>
        <begin position="201"/>
        <end position="211"/>
    </location>
</feature>
<feature type="domain" description="PID" evidence="7">
    <location>
        <begin position="21"/>
        <end position="153"/>
    </location>
</feature>
<feature type="compositionally biased region" description="Polar residues" evidence="6">
    <location>
        <begin position="1716"/>
        <end position="1730"/>
    </location>
</feature>
<feature type="compositionally biased region" description="Basic and acidic residues" evidence="6">
    <location>
        <begin position="1580"/>
        <end position="1595"/>
    </location>
</feature>
<keyword evidence="9" id="KW-1185">Reference proteome</keyword>
<feature type="compositionally biased region" description="Basic and acidic residues" evidence="6">
    <location>
        <begin position="865"/>
        <end position="878"/>
    </location>
</feature>
<evidence type="ECO:0000256" key="2">
    <source>
        <dbReference type="ARBA" id="ARBA00022473"/>
    </source>
</evidence>
<keyword evidence="2" id="KW-0217">Developmental protein</keyword>
<keyword evidence="4" id="KW-0597">Phosphoprotein</keyword>
<evidence type="ECO:0000256" key="4">
    <source>
        <dbReference type="ARBA" id="ARBA00022553"/>
    </source>
</evidence>
<protein>
    <recommendedName>
        <fullName evidence="7">PID domain-containing protein</fullName>
    </recommendedName>
</protein>